<reference evidence="1" key="1">
    <citation type="submission" date="2022-04" db="EMBL/GenBank/DDBJ databases">
        <title>Genome of the entomopathogenic fungus Entomophthora muscae.</title>
        <authorList>
            <person name="Elya C."/>
            <person name="Lovett B.R."/>
            <person name="Lee E."/>
            <person name="Macias A.M."/>
            <person name="Hajek A.E."/>
            <person name="De Bivort B.L."/>
            <person name="Kasson M.T."/>
            <person name="De Fine Licht H.H."/>
            <person name="Stajich J.E."/>
        </authorList>
    </citation>
    <scope>NUCLEOTIDE SEQUENCE</scope>
    <source>
        <strain evidence="1">Berkeley</strain>
    </source>
</reference>
<evidence type="ECO:0000313" key="1">
    <source>
        <dbReference type="EMBL" id="KAJ9048004.1"/>
    </source>
</evidence>
<name>A0ACC2RD62_9FUNG</name>
<accession>A0ACC2RD62</accession>
<proteinExistence type="predicted"/>
<gene>
    <name evidence="1" type="ORF">DSO57_1039404</name>
</gene>
<sequence length="75" mass="7826">MGTKIRPIILAASTDTSLRNHPRSKPIPGNLNDGGMESGKPVSLIPPAGNPFSSLNEIADTIPTSPLPASSTTYR</sequence>
<comment type="caution">
    <text evidence="1">The sequence shown here is derived from an EMBL/GenBank/DDBJ whole genome shotgun (WGS) entry which is preliminary data.</text>
</comment>
<evidence type="ECO:0000313" key="2">
    <source>
        <dbReference type="Proteomes" id="UP001165960"/>
    </source>
</evidence>
<keyword evidence="2" id="KW-1185">Reference proteome</keyword>
<protein>
    <submittedName>
        <fullName evidence="1">Uncharacterized protein</fullName>
    </submittedName>
</protein>
<dbReference type="Proteomes" id="UP001165960">
    <property type="component" value="Unassembled WGS sequence"/>
</dbReference>
<organism evidence="1 2">
    <name type="scientific">Entomophthora muscae</name>
    <dbReference type="NCBI Taxonomy" id="34485"/>
    <lineage>
        <taxon>Eukaryota</taxon>
        <taxon>Fungi</taxon>
        <taxon>Fungi incertae sedis</taxon>
        <taxon>Zoopagomycota</taxon>
        <taxon>Entomophthoromycotina</taxon>
        <taxon>Entomophthoromycetes</taxon>
        <taxon>Entomophthorales</taxon>
        <taxon>Entomophthoraceae</taxon>
        <taxon>Entomophthora</taxon>
    </lineage>
</organism>
<dbReference type="EMBL" id="QTSX02007752">
    <property type="protein sequence ID" value="KAJ9048004.1"/>
    <property type="molecule type" value="Genomic_DNA"/>
</dbReference>